<protein>
    <submittedName>
        <fullName evidence="1">Uncharacterized protein</fullName>
    </submittedName>
</protein>
<comment type="caution">
    <text evidence="1">The sequence shown here is derived from an EMBL/GenBank/DDBJ whole genome shotgun (WGS) entry which is preliminary data.</text>
</comment>
<evidence type="ECO:0000313" key="1">
    <source>
        <dbReference type="EMBL" id="GFY74373.1"/>
    </source>
</evidence>
<keyword evidence="2" id="KW-1185">Reference proteome</keyword>
<dbReference type="AlphaFoldDB" id="A0A8X7CN13"/>
<sequence>MLSAITYAYAYIRSLGSTSFTALEIVAGVLQPSFQAACRALGLLEDDSHWNSTIFLEEASISKSPKNPYCHIYVGKHSYIHFGLLSPSREADLKSATISMEGTSLRHPSSVIIPHLL</sequence>
<organism evidence="1 2">
    <name type="scientific">Trichonephila inaurata madagascariensis</name>
    <dbReference type="NCBI Taxonomy" id="2747483"/>
    <lineage>
        <taxon>Eukaryota</taxon>
        <taxon>Metazoa</taxon>
        <taxon>Ecdysozoa</taxon>
        <taxon>Arthropoda</taxon>
        <taxon>Chelicerata</taxon>
        <taxon>Arachnida</taxon>
        <taxon>Araneae</taxon>
        <taxon>Araneomorphae</taxon>
        <taxon>Entelegynae</taxon>
        <taxon>Araneoidea</taxon>
        <taxon>Nephilidae</taxon>
        <taxon>Trichonephila</taxon>
        <taxon>Trichonephila inaurata</taxon>
    </lineage>
</organism>
<name>A0A8X7CN13_9ARAC</name>
<reference evidence="1" key="1">
    <citation type="submission" date="2020-08" db="EMBL/GenBank/DDBJ databases">
        <title>Multicomponent nature underlies the extraordinary mechanical properties of spider dragline silk.</title>
        <authorList>
            <person name="Kono N."/>
            <person name="Nakamura H."/>
            <person name="Mori M."/>
            <person name="Yoshida Y."/>
            <person name="Ohtoshi R."/>
            <person name="Malay A.D."/>
            <person name="Moran D.A.P."/>
            <person name="Tomita M."/>
            <person name="Numata K."/>
            <person name="Arakawa K."/>
        </authorList>
    </citation>
    <scope>NUCLEOTIDE SEQUENCE</scope>
</reference>
<evidence type="ECO:0000313" key="2">
    <source>
        <dbReference type="Proteomes" id="UP000886998"/>
    </source>
</evidence>
<gene>
    <name evidence="1" type="ORF">TNIN_33461</name>
</gene>
<proteinExistence type="predicted"/>
<dbReference type="Proteomes" id="UP000886998">
    <property type="component" value="Unassembled WGS sequence"/>
</dbReference>
<dbReference type="OrthoDB" id="10496931at2759"/>
<dbReference type="EMBL" id="BMAV01020703">
    <property type="protein sequence ID" value="GFY74373.1"/>
    <property type="molecule type" value="Genomic_DNA"/>
</dbReference>
<accession>A0A8X7CN13</accession>